<keyword evidence="10" id="KW-1185">Reference proteome</keyword>
<evidence type="ECO:0000313" key="9">
    <source>
        <dbReference type="EMBL" id="URL58462.1"/>
    </source>
</evidence>
<dbReference type="InterPro" id="IPR016147">
    <property type="entry name" value="Pili_assmbl_chaperone_N"/>
</dbReference>
<dbReference type="InterPro" id="IPR050643">
    <property type="entry name" value="Periplasmic_pilus_chap"/>
</dbReference>
<dbReference type="InterPro" id="IPR008962">
    <property type="entry name" value="PapD-like_sf"/>
</dbReference>
<dbReference type="PANTHER" id="PTHR30251">
    <property type="entry name" value="PILUS ASSEMBLY CHAPERONE"/>
    <property type="match status" value="1"/>
</dbReference>
<feature type="signal peptide" evidence="6">
    <location>
        <begin position="1"/>
        <end position="21"/>
    </location>
</feature>
<feature type="chain" id="PRO_5045267754" evidence="6">
    <location>
        <begin position="22"/>
        <end position="246"/>
    </location>
</feature>
<feature type="domain" description="Pili assembly chaperone N-terminal" evidence="7">
    <location>
        <begin position="29"/>
        <end position="151"/>
    </location>
</feature>
<evidence type="ECO:0000256" key="2">
    <source>
        <dbReference type="ARBA" id="ARBA00007399"/>
    </source>
</evidence>
<comment type="similarity">
    <text evidence="2">Belongs to the periplasmic pilus chaperone family.</text>
</comment>
<evidence type="ECO:0000256" key="4">
    <source>
        <dbReference type="ARBA" id="ARBA00022764"/>
    </source>
</evidence>
<dbReference type="RefSeq" id="WP_250339170.1">
    <property type="nucleotide sequence ID" value="NZ_CP063231.1"/>
</dbReference>
<dbReference type="InterPro" id="IPR036316">
    <property type="entry name" value="Pili_assmbl_chap_C_dom_sf"/>
</dbReference>
<evidence type="ECO:0000256" key="5">
    <source>
        <dbReference type="ARBA" id="ARBA00023186"/>
    </source>
</evidence>
<dbReference type="PANTHER" id="PTHR30251:SF2">
    <property type="entry name" value="FIMBRIAL CHAPERONE YADV-RELATED"/>
    <property type="match status" value="1"/>
</dbReference>
<evidence type="ECO:0000259" key="8">
    <source>
        <dbReference type="Pfam" id="PF02753"/>
    </source>
</evidence>
<dbReference type="Pfam" id="PF02753">
    <property type="entry name" value="PapD_C"/>
    <property type="match status" value="1"/>
</dbReference>
<gene>
    <name evidence="9" type="ORF">IM816_18065</name>
</gene>
<dbReference type="SUPFAM" id="SSF49354">
    <property type="entry name" value="PapD-like"/>
    <property type="match status" value="1"/>
</dbReference>
<dbReference type="InterPro" id="IPR001829">
    <property type="entry name" value="Pili_assmbl_chaperone_bac"/>
</dbReference>
<keyword evidence="3 6" id="KW-0732">Signal</keyword>
<reference evidence="9" key="1">
    <citation type="submission" date="2020-10" db="EMBL/GenBank/DDBJ databases">
        <title>Whole-genome sequence of Luteibacter sp. EIF3.</title>
        <authorList>
            <person name="Friedrich I."/>
            <person name="Hertel R."/>
            <person name="Daniel R."/>
        </authorList>
    </citation>
    <scope>NUCLEOTIDE SEQUENCE</scope>
    <source>
        <strain evidence="9">EIF3</strain>
    </source>
</reference>
<evidence type="ECO:0000256" key="1">
    <source>
        <dbReference type="ARBA" id="ARBA00004418"/>
    </source>
</evidence>
<evidence type="ECO:0000259" key="7">
    <source>
        <dbReference type="Pfam" id="PF00345"/>
    </source>
</evidence>
<name>A0ABY4T3I4_9GAMM</name>
<dbReference type="EMBL" id="CP063231">
    <property type="protein sequence ID" value="URL58462.1"/>
    <property type="molecule type" value="Genomic_DNA"/>
</dbReference>
<organism evidence="9 10">
    <name type="scientific">Luteibacter flocculans</name>
    <dbReference type="NCBI Taxonomy" id="2780091"/>
    <lineage>
        <taxon>Bacteria</taxon>
        <taxon>Pseudomonadati</taxon>
        <taxon>Pseudomonadota</taxon>
        <taxon>Gammaproteobacteria</taxon>
        <taxon>Lysobacterales</taxon>
        <taxon>Rhodanobacteraceae</taxon>
        <taxon>Luteibacter</taxon>
    </lineage>
</organism>
<comment type="subcellular location">
    <subcellularLocation>
        <location evidence="1">Periplasm</location>
    </subcellularLocation>
</comment>
<protein>
    <submittedName>
        <fullName evidence="9">Fimbria/pilus periplasmic chaperone</fullName>
    </submittedName>
</protein>
<dbReference type="PRINTS" id="PR00969">
    <property type="entry name" value="CHAPERONPILI"/>
</dbReference>
<keyword evidence="5" id="KW-0143">Chaperone</keyword>
<accession>A0ABY4T3I4</accession>
<keyword evidence="4" id="KW-0574">Periplasm</keyword>
<proteinExistence type="inferred from homology"/>
<evidence type="ECO:0000256" key="3">
    <source>
        <dbReference type="ARBA" id="ARBA00022729"/>
    </source>
</evidence>
<dbReference type="Gene3D" id="2.60.40.10">
    <property type="entry name" value="Immunoglobulins"/>
    <property type="match status" value="2"/>
</dbReference>
<evidence type="ECO:0000313" key="10">
    <source>
        <dbReference type="Proteomes" id="UP001056681"/>
    </source>
</evidence>
<sequence length="246" mass="26610">MPGISLTARRLGCAAAVVAYATGGTTHASVVMNSTRYVYAADAKEITVKVSNVGKLPALMQAWIDDGNNASTPEHIDVPFNLTPPISRLEAGKSQTLRVSYTGGVLPNDRESQFWINVLEVPPKPQDSGDTSKMQLAFRYRLKLFYRPKGLAGSADLAPEKLVWRRGADGVLGVDNPTPFYVTLNEARVSVAGDDIEIEPFAIAPNAHVDVKPAKPVPTADRVEVHYRSINDYGGFVPHTKAIKSP</sequence>
<evidence type="ECO:0000256" key="6">
    <source>
        <dbReference type="SAM" id="SignalP"/>
    </source>
</evidence>
<dbReference type="InterPro" id="IPR013783">
    <property type="entry name" value="Ig-like_fold"/>
</dbReference>
<dbReference type="Proteomes" id="UP001056681">
    <property type="component" value="Chromosome"/>
</dbReference>
<dbReference type="SUPFAM" id="SSF49584">
    <property type="entry name" value="Periplasmic chaperone C-domain"/>
    <property type="match status" value="1"/>
</dbReference>
<feature type="domain" description="Pili assembly chaperone C-terminal" evidence="8">
    <location>
        <begin position="174"/>
        <end position="237"/>
    </location>
</feature>
<dbReference type="InterPro" id="IPR016148">
    <property type="entry name" value="Pili_assmbl_chaperone_C"/>
</dbReference>
<dbReference type="Pfam" id="PF00345">
    <property type="entry name" value="PapD_N"/>
    <property type="match status" value="1"/>
</dbReference>